<dbReference type="STRING" id="1735162.PeribacterB2_0563"/>
<dbReference type="InterPro" id="IPR003156">
    <property type="entry name" value="DHHA1_dom"/>
</dbReference>
<feature type="region of interest" description="Disordered" evidence="1">
    <location>
        <begin position="385"/>
        <end position="456"/>
    </location>
</feature>
<dbReference type="InterPro" id="IPR038763">
    <property type="entry name" value="DHH_sf"/>
</dbReference>
<evidence type="ECO:0000313" key="5">
    <source>
        <dbReference type="Proteomes" id="UP000069135"/>
    </source>
</evidence>
<dbReference type="PANTHER" id="PTHR47618">
    <property type="entry name" value="BIFUNCTIONAL OLIGORIBONUCLEASE AND PAP PHOSPHATASE NRNA"/>
    <property type="match status" value="1"/>
</dbReference>
<organism evidence="4 5">
    <name type="scientific">Candidatus Peribacter riflensis</name>
    <dbReference type="NCBI Taxonomy" id="1735162"/>
    <lineage>
        <taxon>Bacteria</taxon>
        <taxon>Candidatus Peregrinibacteriota</taxon>
        <taxon>Candidatus Peribacteria</taxon>
        <taxon>Candidatus Peribacterales</taxon>
        <taxon>Candidatus Peribacteraceae</taxon>
        <taxon>Candidatus Peribacter</taxon>
    </lineage>
</organism>
<dbReference type="SUPFAM" id="SSF64182">
    <property type="entry name" value="DHH phosphoesterases"/>
    <property type="match status" value="1"/>
</dbReference>
<name>A0A0S1SY82_9BACT</name>
<accession>A0A0S1SI49</accession>
<dbReference type="Pfam" id="PF02272">
    <property type="entry name" value="DHHA1"/>
    <property type="match status" value="1"/>
</dbReference>
<sequence length="456" mass="50075">MSLSPQELSAATRAIQDNQRILIVCHANVDPDALSGALSCFQLFRALGKDVTVVCPDSPPESLRFLPGFERVEEQLIESQNFVITVNLEEGVEVDKLRYTVEDHRVNIIVVPKNGRIRPQQIALGEGEQRYDLIVVVDTADLPLLGSLYVHHVDLFSEIPVLNVDHHISNTRYGQLQLIDTTSASVTEVLYHWFLHVPEWREKMTPDLATLLLTGLITDTRSFQNPNTTPRSLEVAAELLDLGARQQEIIQNIYKTKPLTTLKIWGRALNRIQVDDAAKIAWSAVSLADLTEMGAHSKEVSGILDELISTIPDADAHVIFVEMEEGGIKASLRSSPAIDANQLAAKLFKGGGHPRAAGFRLPSPSNFQLAVLEAVQKIREGMVRQREEGERLPGQERKAVPPVLPVQKPVPSPGKAAPAEPRKSGSSLDIVEELSHRKGGKKRTGSASKGEESNAS</sequence>
<dbReference type="Proteomes" id="UP000069135">
    <property type="component" value="Chromosome"/>
</dbReference>
<dbReference type="EMBL" id="CP013065">
    <property type="protein sequence ID" value="ALM13249.1"/>
    <property type="molecule type" value="Genomic_DNA"/>
</dbReference>
<dbReference type="Gene3D" id="3.90.1640.10">
    <property type="entry name" value="inorganic pyrophosphatase (n-terminal core)"/>
    <property type="match status" value="2"/>
</dbReference>
<dbReference type="InterPro" id="IPR051319">
    <property type="entry name" value="Oligoribo/pAp-PDE_c-di-AMP_PDE"/>
</dbReference>
<feature type="compositionally biased region" description="Basic and acidic residues" evidence="1">
    <location>
        <begin position="385"/>
        <end position="399"/>
    </location>
</feature>
<reference evidence="5" key="1">
    <citation type="submission" date="2015-10" db="EMBL/GenBank/DDBJ databases">
        <title>Analysis of five complete genome sequences for members of the class Peribacteria in the recently recognized Peregrinibacteria bacterial phylum.</title>
        <authorList>
            <person name="Anantharaman K."/>
            <person name="Brown C.T."/>
            <person name="Burstein D."/>
            <person name="Castelle C.J."/>
            <person name="Probst A.J."/>
            <person name="Thomas B.C."/>
            <person name="Williams K.H."/>
            <person name="Banfield J.F."/>
        </authorList>
    </citation>
    <scope>NUCLEOTIDE SEQUENCE [LARGE SCALE GENOMIC DNA]</scope>
</reference>
<dbReference type="AlphaFoldDB" id="A0A0S1SY82"/>
<protein>
    <submittedName>
        <fullName evidence="4">Phosphoesterase RecJ domain-containing protein</fullName>
    </submittedName>
</protein>
<accession>A0A0S1SMR4</accession>
<reference evidence="4 5" key="2">
    <citation type="journal article" date="2016" name="PeerJ">
        <title>Analysis of five complete genome sequences for members of the class Peribacteria in the recently recognized Peregrinibacteria bacterial phylum.</title>
        <authorList>
            <person name="Anantharaman K."/>
            <person name="Brown C.T."/>
            <person name="Burstein D."/>
            <person name="Castelle C.J."/>
            <person name="Probst A.J."/>
            <person name="Thomas B.C."/>
            <person name="Williams K.H."/>
            <person name="Banfield J.F."/>
        </authorList>
    </citation>
    <scope>NUCLEOTIDE SEQUENCE [LARGE SCALE GENOMIC DNA]</scope>
    <source>
        <strain evidence="4">RIFOXYD1_FULL_PER-ii_59_16</strain>
    </source>
</reference>
<evidence type="ECO:0000256" key="1">
    <source>
        <dbReference type="SAM" id="MobiDB-lite"/>
    </source>
</evidence>
<feature type="domain" description="DHHA1" evidence="3">
    <location>
        <begin position="292"/>
        <end position="377"/>
    </location>
</feature>
<proteinExistence type="predicted"/>
<dbReference type="GO" id="GO:0003676">
    <property type="term" value="F:nucleic acid binding"/>
    <property type="evidence" value="ECO:0007669"/>
    <property type="project" value="InterPro"/>
</dbReference>
<accession>A0A0S1SRU2</accession>
<accession>A0A0S1SY82</accession>
<dbReference type="InterPro" id="IPR001667">
    <property type="entry name" value="DDH_dom"/>
</dbReference>
<evidence type="ECO:0000259" key="2">
    <source>
        <dbReference type="Pfam" id="PF01368"/>
    </source>
</evidence>
<dbReference type="PANTHER" id="PTHR47618:SF1">
    <property type="entry name" value="BIFUNCTIONAL OLIGORIBONUCLEASE AND PAP PHOSPHATASE NRNA"/>
    <property type="match status" value="1"/>
</dbReference>
<feature type="domain" description="DDH" evidence="2">
    <location>
        <begin position="20"/>
        <end position="215"/>
    </location>
</feature>
<dbReference type="Gene3D" id="3.10.310.30">
    <property type="match status" value="1"/>
</dbReference>
<evidence type="ECO:0000313" key="4">
    <source>
        <dbReference type="EMBL" id="ALM13249.1"/>
    </source>
</evidence>
<gene>
    <name evidence="4" type="ORF">PeribacterD1_0564</name>
</gene>
<evidence type="ECO:0000259" key="3">
    <source>
        <dbReference type="Pfam" id="PF02272"/>
    </source>
</evidence>
<accession>A0A0S1SHN6</accession>
<feature type="compositionally biased region" description="Pro residues" evidence="1">
    <location>
        <begin position="402"/>
        <end position="412"/>
    </location>
</feature>
<dbReference type="Pfam" id="PF01368">
    <property type="entry name" value="DHH"/>
    <property type="match status" value="1"/>
</dbReference>
<dbReference type="KEGG" id="prf:PeribacterA2_0564"/>